<dbReference type="SUPFAM" id="SSF51569">
    <property type="entry name" value="Aldolase"/>
    <property type="match status" value="1"/>
</dbReference>
<organism evidence="2 3">
    <name type="scientific">Halovulum marinum</name>
    <dbReference type="NCBI Taxonomy" id="2662447"/>
    <lineage>
        <taxon>Bacteria</taxon>
        <taxon>Pseudomonadati</taxon>
        <taxon>Pseudomonadota</taxon>
        <taxon>Alphaproteobacteria</taxon>
        <taxon>Rhodobacterales</taxon>
        <taxon>Paracoccaceae</taxon>
        <taxon>Halovulum</taxon>
    </lineage>
</organism>
<dbReference type="Pfam" id="PF08013">
    <property type="entry name" value="GatZ_KbaZ-like"/>
    <property type="match status" value="1"/>
</dbReference>
<protein>
    <submittedName>
        <fullName evidence="2">Tagatose-bisphosphate aldolase</fullName>
    </submittedName>
</protein>
<sequence length="437" mass="45894">MTRVTLDQLAGLHRAGTPRGITSVCSAHPLVLRAALRHGRETGATVLIESTCNQVNHRGGYTGMTPVDFAALVARIAGEEGCPADRIVLGGDHLGPSPWRDRPAGAAMAEAETMVAAYAAAGFAKIHLDASMGCAGEPPALDDTATAGRAARLAAAADGAARAAGHPPPRYVIGTEVPPPGGADHALEAIPPTAPEAARQTVAVHRAAFAAAGLAEAFGRVLGLVVQPGVEFGNVNVVAYDRPAAAALAATLDALPGLVFEAHSTDYQGQGPLTALVRDGFAILKVGPELTFVLREALYGLDAIASDLLPDYGERPLKAAMEALMTAALGHWARHYPGPPARQRVLRHYSLSDRIRYYWSAPQAQQAVARLTDALQGVPVPLPLFWQHLPSAADLADRPLDPQALLIRCVGQRLATYHAACHSHTQEQTHVPRRLPT</sequence>
<dbReference type="EMBL" id="WIND01000001">
    <property type="protein sequence ID" value="MSU88438.1"/>
    <property type="molecule type" value="Genomic_DNA"/>
</dbReference>
<dbReference type="PIRSF" id="PIRSF009264">
    <property type="entry name" value="TagBP_ald_AgaZ"/>
    <property type="match status" value="1"/>
</dbReference>
<evidence type="ECO:0000313" key="2">
    <source>
        <dbReference type="EMBL" id="MSU88438.1"/>
    </source>
</evidence>
<dbReference type="InterPro" id="IPR013785">
    <property type="entry name" value="Aldolase_TIM"/>
</dbReference>
<evidence type="ECO:0000313" key="3">
    <source>
        <dbReference type="Proteomes" id="UP000474957"/>
    </source>
</evidence>
<proteinExistence type="predicted"/>
<reference evidence="2 3" key="1">
    <citation type="submission" date="2019-10" db="EMBL/GenBank/DDBJ databases">
        <title>Cognatihalovulum marinum gen. nov. sp. nov., a new member of the family Rhodobacteraceae isolated from deep seawater of the Northwest Indian Ocean.</title>
        <authorList>
            <person name="Ruan C."/>
            <person name="Wang J."/>
            <person name="Zheng X."/>
            <person name="Song L."/>
            <person name="Zhu Y."/>
            <person name="Huang Y."/>
            <person name="Lu Z."/>
            <person name="Du W."/>
            <person name="Huang L."/>
            <person name="Dai X."/>
        </authorList>
    </citation>
    <scope>NUCLEOTIDE SEQUENCE [LARGE SCALE GENOMIC DNA]</scope>
    <source>
        <strain evidence="2 3">2CG4</strain>
    </source>
</reference>
<dbReference type="RefSeq" id="WP_154444493.1">
    <property type="nucleotide sequence ID" value="NZ_WIND01000001.1"/>
</dbReference>
<dbReference type="Proteomes" id="UP000474957">
    <property type="component" value="Unassembled WGS sequence"/>
</dbReference>
<dbReference type="Gene3D" id="1.10.400.20">
    <property type="entry name" value="putative tagatose 6-phosphate kinase domain like"/>
    <property type="match status" value="1"/>
</dbReference>
<dbReference type="InterPro" id="IPR012062">
    <property type="entry name" value="GatZ/KbaZ-like"/>
</dbReference>
<comment type="pathway">
    <text evidence="1">Carbohydrate metabolism.</text>
</comment>
<dbReference type="GO" id="GO:0005975">
    <property type="term" value="P:carbohydrate metabolic process"/>
    <property type="evidence" value="ECO:0007669"/>
    <property type="project" value="InterPro"/>
</dbReference>
<name>A0A6L5YW17_9RHOB</name>
<dbReference type="PANTHER" id="PTHR32502">
    <property type="entry name" value="N-ACETYLGALACTOSAMINE PERMEASE II COMPONENT-RELATED"/>
    <property type="match status" value="1"/>
</dbReference>
<dbReference type="AlphaFoldDB" id="A0A6L5YW17"/>
<dbReference type="GO" id="GO:0005886">
    <property type="term" value="C:plasma membrane"/>
    <property type="evidence" value="ECO:0007669"/>
    <property type="project" value="TreeGrafter"/>
</dbReference>
<dbReference type="Gene3D" id="3.20.20.70">
    <property type="entry name" value="Aldolase class I"/>
    <property type="match status" value="1"/>
</dbReference>
<dbReference type="GO" id="GO:0009401">
    <property type="term" value="P:phosphoenolpyruvate-dependent sugar phosphotransferase system"/>
    <property type="evidence" value="ECO:0007669"/>
    <property type="project" value="TreeGrafter"/>
</dbReference>
<keyword evidence="3" id="KW-1185">Reference proteome</keyword>
<accession>A0A6L5YW17</accession>
<dbReference type="PANTHER" id="PTHR32502:SF2">
    <property type="entry name" value="D-TAGATOSE-1,6-BISPHOSPHATE ALDOLASE SUBUNIT KBAZ"/>
    <property type="match status" value="1"/>
</dbReference>
<comment type="caution">
    <text evidence="2">The sequence shown here is derived from an EMBL/GenBank/DDBJ whole genome shotgun (WGS) entry which is preliminary data.</text>
</comment>
<dbReference type="InterPro" id="IPR050303">
    <property type="entry name" value="GatZ_KbaZ_carbometab"/>
</dbReference>
<gene>
    <name evidence="2" type="ORF">GE300_02255</name>
</gene>
<evidence type="ECO:0000256" key="1">
    <source>
        <dbReference type="ARBA" id="ARBA00005007"/>
    </source>
</evidence>